<comment type="caution">
    <text evidence="1">The sequence shown here is derived from an EMBL/GenBank/DDBJ whole genome shotgun (WGS) entry which is preliminary data.</text>
</comment>
<sequence length="29" mass="3091">IPAPFLFNNLLSKGAGLFKKDSRSGEGII</sequence>
<dbReference type="EMBL" id="BARW01001917">
    <property type="protein sequence ID" value="GAI65397.1"/>
    <property type="molecule type" value="Genomic_DNA"/>
</dbReference>
<protein>
    <submittedName>
        <fullName evidence="1">Uncharacterized protein</fullName>
    </submittedName>
</protein>
<dbReference type="AlphaFoldDB" id="X1QA93"/>
<reference evidence="1" key="1">
    <citation type="journal article" date="2014" name="Front. Microbiol.">
        <title>High frequency of phylogenetically diverse reductive dehalogenase-homologous genes in deep subseafloor sedimentary metagenomes.</title>
        <authorList>
            <person name="Kawai M."/>
            <person name="Futagami T."/>
            <person name="Toyoda A."/>
            <person name="Takaki Y."/>
            <person name="Nishi S."/>
            <person name="Hori S."/>
            <person name="Arai W."/>
            <person name="Tsubouchi T."/>
            <person name="Morono Y."/>
            <person name="Uchiyama I."/>
            <person name="Ito T."/>
            <person name="Fujiyama A."/>
            <person name="Inagaki F."/>
            <person name="Takami H."/>
        </authorList>
    </citation>
    <scope>NUCLEOTIDE SEQUENCE</scope>
    <source>
        <strain evidence="1">Expedition CK06-06</strain>
    </source>
</reference>
<organism evidence="1">
    <name type="scientific">marine sediment metagenome</name>
    <dbReference type="NCBI Taxonomy" id="412755"/>
    <lineage>
        <taxon>unclassified sequences</taxon>
        <taxon>metagenomes</taxon>
        <taxon>ecological metagenomes</taxon>
    </lineage>
</organism>
<proteinExistence type="predicted"/>
<name>X1QA93_9ZZZZ</name>
<accession>X1QA93</accession>
<evidence type="ECO:0000313" key="1">
    <source>
        <dbReference type="EMBL" id="GAI65397.1"/>
    </source>
</evidence>
<gene>
    <name evidence="1" type="ORF">S12H4_05704</name>
</gene>
<feature type="non-terminal residue" evidence="1">
    <location>
        <position position="1"/>
    </location>
</feature>